<name>A0A9P8VTC9_9HYPO</name>
<keyword evidence="2" id="KW-0472">Membrane</keyword>
<evidence type="ECO:0000313" key="3">
    <source>
        <dbReference type="EMBL" id="KAH6871998.1"/>
    </source>
</evidence>
<feature type="transmembrane region" description="Helical" evidence="2">
    <location>
        <begin position="173"/>
        <end position="194"/>
    </location>
</feature>
<protein>
    <submittedName>
        <fullName evidence="3">Uncharacterized protein</fullName>
    </submittedName>
</protein>
<keyword evidence="2" id="KW-1133">Transmembrane helix</keyword>
<dbReference type="AlphaFoldDB" id="A0A9P8VTC9"/>
<keyword evidence="2" id="KW-0812">Transmembrane</keyword>
<sequence length="331" mass="34974">MSNTNSTAYKFFGLTCPSGGEFYICDRAETQFIGCCTSNPCTDGKGTCPDGDLRTASFNSDSYDELFKQDCDDPRGTEIWYTCKSNSPPFMGCCDENPCAKQSCARSKLVPAMLSETENNRLKFLQPDGDSSSATASGTDDSKSTATATSSALASASTSAAAGGDEGGLSTGAVAGIAAGATAIGLIVLGFLIWKCWWAPRKRKQDGQQFKPVAPSMHHAGTPGTFFSQQWPMGPYQQSLVSTPNAVSHYPSGVSVDMYGKISPQTASFDRPISTGDVSSVPNRAYGQPYSPVPIIPAQEMDGTTSIPQELGMGQYARNNAPDGVIEGRDQ</sequence>
<dbReference type="EMBL" id="JAGPYM010000048">
    <property type="protein sequence ID" value="KAH6871998.1"/>
    <property type="molecule type" value="Genomic_DNA"/>
</dbReference>
<dbReference type="OrthoDB" id="3692311at2759"/>
<feature type="region of interest" description="Disordered" evidence="1">
    <location>
        <begin position="305"/>
        <end position="331"/>
    </location>
</feature>
<evidence type="ECO:0000256" key="1">
    <source>
        <dbReference type="SAM" id="MobiDB-lite"/>
    </source>
</evidence>
<gene>
    <name evidence="3" type="ORF">B0T10DRAFT_567989</name>
</gene>
<organism evidence="3 4">
    <name type="scientific">Thelonectria olida</name>
    <dbReference type="NCBI Taxonomy" id="1576542"/>
    <lineage>
        <taxon>Eukaryota</taxon>
        <taxon>Fungi</taxon>
        <taxon>Dikarya</taxon>
        <taxon>Ascomycota</taxon>
        <taxon>Pezizomycotina</taxon>
        <taxon>Sordariomycetes</taxon>
        <taxon>Hypocreomycetidae</taxon>
        <taxon>Hypocreales</taxon>
        <taxon>Nectriaceae</taxon>
        <taxon>Thelonectria</taxon>
    </lineage>
</organism>
<evidence type="ECO:0000313" key="4">
    <source>
        <dbReference type="Proteomes" id="UP000777438"/>
    </source>
</evidence>
<evidence type="ECO:0000256" key="2">
    <source>
        <dbReference type="SAM" id="Phobius"/>
    </source>
</evidence>
<reference evidence="3 4" key="1">
    <citation type="journal article" date="2021" name="Nat. Commun.">
        <title>Genetic determinants of endophytism in the Arabidopsis root mycobiome.</title>
        <authorList>
            <person name="Mesny F."/>
            <person name="Miyauchi S."/>
            <person name="Thiergart T."/>
            <person name="Pickel B."/>
            <person name="Atanasova L."/>
            <person name="Karlsson M."/>
            <person name="Huettel B."/>
            <person name="Barry K.W."/>
            <person name="Haridas S."/>
            <person name="Chen C."/>
            <person name="Bauer D."/>
            <person name="Andreopoulos W."/>
            <person name="Pangilinan J."/>
            <person name="LaButti K."/>
            <person name="Riley R."/>
            <person name="Lipzen A."/>
            <person name="Clum A."/>
            <person name="Drula E."/>
            <person name="Henrissat B."/>
            <person name="Kohler A."/>
            <person name="Grigoriev I.V."/>
            <person name="Martin F.M."/>
            <person name="Hacquard S."/>
        </authorList>
    </citation>
    <scope>NUCLEOTIDE SEQUENCE [LARGE SCALE GENOMIC DNA]</scope>
    <source>
        <strain evidence="3 4">MPI-CAGE-CH-0241</strain>
    </source>
</reference>
<feature type="compositionally biased region" description="Low complexity" evidence="1">
    <location>
        <begin position="128"/>
        <end position="145"/>
    </location>
</feature>
<accession>A0A9P8VTC9</accession>
<keyword evidence="4" id="KW-1185">Reference proteome</keyword>
<feature type="region of interest" description="Disordered" evidence="1">
    <location>
        <begin position="123"/>
        <end position="145"/>
    </location>
</feature>
<comment type="caution">
    <text evidence="3">The sequence shown here is derived from an EMBL/GenBank/DDBJ whole genome shotgun (WGS) entry which is preliminary data.</text>
</comment>
<dbReference type="Proteomes" id="UP000777438">
    <property type="component" value="Unassembled WGS sequence"/>
</dbReference>
<proteinExistence type="predicted"/>